<dbReference type="AlphaFoldDB" id="A0A4S4C3A7"/>
<dbReference type="PANTHER" id="PTHR30011">
    <property type="entry name" value="ALKANESULFONATE MONOOXYGENASE-RELATED"/>
    <property type="match status" value="1"/>
</dbReference>
<feature type="binding site" evidence="6">
    <location>
        <position position="71"/>
    </location>
    <ligand>
        <name>FMN</name>
        <dbReference type="ChEBI" id="CHEBI:58210"/>
    </ligand>
</feature>
<evidence type="ECO:0000256" key="2">
    <source>
        <dbReference type="ARBA" id="ARBA00022643"/>
    </source>
</evidence>
<feature type="binding site" evidence="6">
    <location>
        <position position="114"/>
    </location>
    <ligand>
        <name>FMN</name>
        <dbReference type="ChEBI" id="CHEBI:58210"/>
    </ligand>
</feature>
<dbReference type="Proteomes" id="UP000310636">
    <property type="component" value="Unassembled WGS sequence"/>
</dbReference>
<dbReference type="SUPFAM" id="SSF51679">
    <property type="entry name" value="Bacterial luciferase-like"/>
    <property type="match status" value="1"/>
</dbReference>
<dbReference type="InterPro" id="IPR016215">
    <property type="entry name" value="NTA_MOA"/>
</dbReference>
<dbReference type="PIRSF" id="PIRSF000337">
    <property type="entry name" value="NTA_MOA"/>
    <property type="match status" value="1"/>
</dbReference>
<dbReference type="OrthoDB" id="3265338at2"/>
<evidence type="ECO:0000256" key="4">
    <source>
        <dbReference type="ARBA" id="ARBA00023033"/>
    </source>
</evidence>
<keyword evidence="4" id="KW-0503">Monooxygenase</keyword>
<name>A0A4S4C3A7_9BACL</name>
<dbReference type="PANTHER" id="PTHR30011:SF16">
    <property type="entry name" value="C2H2 FINGER DOMAIN TRANSCRIPTION FACTOR (EUROFUNG)-RELATED"/>
    <property type="match status" value="1"/>
</dbReference>
<feature type="binding site" evidence="6">
    <location>
        <position position="164"/>
    </location>
    <ligand>
        <name>FMN</name>
        <dbReference type="ChEBI" id="CHEBI:58210"/>
    </ligand>
</feature>
<dbReference type="NCBIfam" id="TIGR03860">
    <property type="entry name" value="FMN_nitrolo"/>
    <property type="match status" value="1"/>
</dbReference>
<keyword evidence="1 6" id="KW-0285">Flavoprotein</keyword>
<feature type="binding site" evidence="6">
    <location>
        <position position="168"/>
    </location>
    <ligand>
        <name>FMN</name>
        <dbReference type="ChEBI" id="CHEBI:58210"/>
    </ligand>
</feature>
<reference evidence="8 9" key="1">
    <citation type="submission" date="2019-04" db="EMBL/GenBank/DDBJ databases">
        <title>Cohnella sp. nov. isolated from preserved vegetables.</title>
        <authorList>
            <person name="Lin S.-Y."/>
            <person name="Hung M.-H."/>
            <person name="Young C.-C."/>
        </authorList>
    </citation>
    <scope>NUCLEOTIDE SEQUENCE [LARGE SCALE GENOMIC DNA]</scope>
    <source>
        <strain evidence="8 9">CC-MHH1044</strain>
    </source>
</reference>
<dbReference type="GO" id="GO:0016705">
    <property type="term" value="F:oxidoreductase activity, acting on paired donors, with incorporation or reduction of molecular oxygen"/>
    <property type="evidence" value="ECO:0007669"/>
    <property type="project" value="InterPro"/>
</dbReference>
<accession>A0A4S4C3A7</accession>
<evidence type="ECO:0000313" key="9">
    <source>
        <dbReference type="Proteomes" id="UP000310636"/>
    </source>
</evidence>
<dbReference type="Pfam" id="PF00296">
    <property type="entry name" value="Bac_luciferase"/>
    <property type="match status" value="1"/>
</dbReference>
<dbReference type="Gene3D" id="3.20.20.30">
    <property type="entry name" value="Luciferase-like domain"/>
    <property type="match status" value="1"/>
</dbReference>
<comment type="caution">
    <text evidence="8">The sequence shown here is derived from an EMBL/GenBank/DDBJ whole genome shotgun (WGS) entry which is preliminary data.</text>
</comment>
<feature type="binding site" evidence="6">
    <location>
        <position position="240"/>
    </location>
    <ligand>
        <name>FMN</name>
        <dbReference type="ChEBI" id="CHEBI:58210"/>
    </ligand>
</feature>
<dbReference type="InterPro" id="IPR051260">
    <property type="entry name" value="Diverse_substr_monoxygenases"/>
</dbReference>
<keyword evidence="9" id="KW-1185">Reference proteome</keyword>
<evidence type="ECO:0000256" key="6">
    <source>
        <dbReference type="PIRSR" id="PIRSR000337-1"/>
    </source>
</evidence>
<evidence type="ECO:0000313" key="8">
    <source>
        <dbReference type="EMBL" id="THF82216.1"/>
    </source>
</evidence>
<proteinExistence type="inferred from homology"/>
<dbReference type="GO" id="GO:0004497">
    <property type="term" value="F:monooxygenase activity"/>
    <property type="evidence" value="ECO:0007669"/>
    <property type="project" value="UniProtKB-KW"/>
</dbReference>
<evidence type="ECO:0000256" key="1">
    <source>
        <dbReference type="ARBA" id="ARBA00022630"/>
    </source>
</evidence>
<feature type="domain" description="Luciferase-like" evidence="7">
    <location>
        <begin position="42"/>
        <end position="402"/>
    </location>
</feature>
<evidence type="ECO:0000259" key="7">
    <source>
        <dbReference type="Pfam" id="PF00296"/>
    </source>
</evidence>
<sequence>MSEPEYGDGRKAYAVRKIHLGIFDINTLNQMTQGLWAHPDNESYRYKELSFWIELAQLLERGLFDFMFFADSYGYPNQKRELSYREAVYAPSNDPMLLIPALAAATKHLAFVTTASPVYELPYPNARRFSTLDHLTGGRIGWNVVATGGISGAEAFGRDGILPHDERYEQAEEFMEASYKLFEGSWADDAVVGDKQRRYYADSSKVRIVEHEGRHYRMKGAHSSEPSVQRTPVIFQAGSSERGRDFAAKHAEGVFLKAPTVEALRAQVLDIRRRAAAFGRGPEEIKIFTGLSAVVGRTKEEAQRKLESYRAYASREAALLTYENSTGIDLAALDPDAPFVNVKTEQGLSHTERYTKHSGSVQTVRDVMDNFASKEFRGITIAGTADEIADRMQYWVEETGIDGFNLERYVLPGGHRDFVDQVVPVLQKRGMFRERYEESSLRERLFGKGTARLADSHPGAAYRI</sequence>
<evidence type="ECO:0000256" key="5">
    <source>
        <dbReference type="ARBA" id="ARBA00033748"/>
    </source>
</evidence>
<protein>
    <submittedName>
        <fullName evidence="8">LLM class flavin-dependent oxidoreductase</fullName>
    </submittedName>
</protein>
<organism evidence="8 9">
    <name type="scientific">Cohnella fermenti</name>
    <dbReference type="NCBI Taxonomy" id="2565925"/>
    <lineage>
        <taxon>Bacteria</taxon>
        <taxon>Bacillati</taxon>
        <taxon>Bacillota</taxon>
        <taxon>Bacilli</taxon>
        <taxon>Bacillales</taxon>
        <taxon>Paenibacillaceae</taxon>
        <taxon>Cohnella</taxon>
    </lineage>
</organism>
<keyword evidence="2 6" id="KW-0288">FMN</keyword>
<evidence type="ECO:0000256" key="3">
    <source>
        <dbReference type="ARBA" id="ARBA00023002"/>
    </source>
</evidence>
<keyword evidence="3" id="KW-0560">Oxidoreductase</keyword>
<dbReference type="EMBL" id="SSOB01000007">
    <property type="protein sequence ID" value="THF82216.1"/>
    <property type="molecule type" value="Genomic_DNA"/>
</dbReference>
<gene>
    <name evidence="8" type="ORF">E6C55_07485</name>
</gene>
<dbReference type="InterPro" id="IPR036661">
    <property type="entry name" value="Luciferase-like_sf"/>
</dbReference>
<feature type="binding site" evidence="6">
    <location>
        <position position="239"/>
    </location>
    <ligand>
        <name>FMN</name>
        <dbReference type="ChEBI" id="CHEBI:58210"/>
    </ligand>
</feature>
<dbReference type="InterPro" id="IPR011251">
    <property type="entry name" value="Luciferase-like_dom"/>
</dbReference>
<comment type="similarity">
    <text evidence="5">Belongs to the NtaA/SnaA/DszA monooxygenase family.</text>
</comment>